<dbReference type="SUPFAM" id="SSF103190">
    <property type="entry name" value="Sensory domain-like"/>
    <property type="match status" value="1"/>
</dbReference>
<keyword evidence="5" id="KW-1133">Transmembrane helix</keyword>
<dbReference type="Gene3D" id="3.30.450.20">
    <property type="entry name" value="PAS domain"/>
    <property type="match status" value="2"/>
</dbReference>
<feature type="domain" description="HAMP" evidence="7">
    <location>
        <begin position="303"/>
        <end position="357"/>
    </location>
</feature>
<dbReference type="SMART" id="SM00304">
    <property type="entry name" value="HAMP"/>
    <property type="match status" value="1"/>
</dbReference>
<keyword evidence="5" id="KW-0812">Transmembrane</keyword>
<dbReference type="GO" id="GO:0005886">
    <property type="term" value="C:plasma membrane"/>
    <property type="evidence" value="ECO:0007669"/>
    <property type="project" value="UniProtKB-SubCell"/>
</dbReference>
<reference evidence="8 9" key="1">
    <citation type="submission" date="2016-09" db="EMBL/GenBank/DDBJ databases">
        <title>Photobacterium proteolyticum sp. nov. a protease producing bacterium isolated from ocean sediments of Laizhou Bay.</title>
        <authorList>
            <person name="Li Y."/>
        </authorList>
    </citation>
    <scope>NUCLEOTIDE SEQUENCE [LARGE SCALE GENOMIC DNA]</scope>
    <source>
        <strain evidence="8 9">13-12</strain>
    </source>
</reference>
<dbReference type="GO" id="GO:0004888">
    <property type="term" value="F:transmembrane signaling receptor activity"/>
    <property type="evidence" value="ECO:0007669"/>
    <property type="project" value="InterPro"/>
</dbReference>
<protein>
    <submittedName>
        <fullName evidence="8">Chemotaxis protein</fullName>
    </submittedName>
</protein>
<comment type="subcellular location">
    <subcellularLocation>
        <location evidence="1">Cell inner membrane</location>
    </subcellularLocation>
</comment>
<dbReference type="OrthoDB" id="2489132at2"/>
<dbReference type="SMART" id="SM00283">
    <property type="entry name" value="MA"/>
    <property type="match status" value="1"/>
</dbReference>
<dbReference type="STRING" id="1903952.BIT28_06265"/>
<dbReference type="SUPFAM" id="SSF58104">
    <property type="entry name" value="Methyl-accepting chemotaxis protein (MCP) signaling domain"/>
    <property type="match status" value="1"/>
</dbReference>
<dbReference type="Pfam" id="PF00672">
    <property type="entry name" value="HAMP"/>
    <property type="match status" value="1"/>
</dbReference>
<sequence>MKGLGFKHSLIVSIALWTVLSIGAANYISYLNQRDGLINEVTRSTVTFVRDQSSSIEEFIHQKSQGLHNLASKYKVNNYTDGHIQRMIDGAAIANISNLMIGFNDGVAYKSTSDPKWVNYTNPSTYDPRKRPWWAQVSNGSGVMFTDVYADSSTKKLMISFGETVNDGILLGDIELDLLNDVVKSIDIPGSVSMIIDSDTTILATSTGTVENGKKLTNYSHLKDIALSTVSSEQLVRDYINSAGLDKTMFTHEINIGNKKWYLMIGLDKSITYASLDSAREDAIFTTIGFVVFGIILVVMLLRWLYTPILQLKDTIVGLSQGNGDLTQRLDVKTDDDLGQIAHGINLFIESLQRMMLEIKDASHHLHTNVAALQAQTDDNTKILQNHVTETEQVVTAVEEMNSTAESVAANAAEAAQFTQEANLTSEQSKGIVNQAQVTVSALINDVDSAASNVQKMSDETQSINAILTVIGEIAEQTNLLALNAAIEAARAGDQGRGFAVVADEVRNLASRTKASTTEIEEALERLLQGNQSMVEAMNNTKARCQETANGATDVAASLETMNNYVSEINDLSAQIATAAEEQSSVTQEVSRNMAAISEIVTRLDSGGTHTAEETANIAAVNAQLAAIVGKFKLN</sequence>
<feature type="domain" description="Methyl-accepting transducer" evidence="6">
    <location>
        <begin position="362"/>
        <end position="598"/>
    </location>
</feature>
<dbReference type="CDD" id="cd18773">
    <property type="entry name" value="PDC1_HK_sensor"/>
    <property type="match status" value="1"/>
</dbReference>
<dbReference type="PANTHER" id="PTHR32089">
    <property type="entry name" value="METHYL-ACCEPTING CHEMOTAXIS PROTEIN MCPB"/>
    <property type="match status" value="1"/>
</dbReference>
<dbReference type="PROSITE" id="PS50885">
    <property type="entry name" value="HAMP"/>
    <property type="match status" value="1"/>
</dbReference>
<evidence type="ECO:0000256" key="2">
    <source>
        <dbReference type="ARBA" id="ARBA00023224"/>
    </source>
</evidence>
<keyword evidence="2 4" id="KW-0807">Transducer</keyword>
<organism evidence="8 9">
    <name type="scientific">Photobacterium proteolyticum</name>
    <dbReference type="NCBI Taxonomy" id="1903952"/>
    <lineage>
        <taxon>Bacteria</taxon>
        <taxon>Pseudomonadati</taxon>
        <taxon>Pseudomonadota</taxon>
        <taxon>Gammaproteobacteria</taxon>
        <taxon>Vibrionales</taxon>
        <taxon>Vibrionaceae</taxon>
        <taxon>Photobacterium</taxon>
    </lineage>
</organism>
<evidence type="ECO:0000256" key="1">
    <source>
        <dbReference type="ARBA" id="ARBA00004533"/>
    </source>
</evidence>
<dbReference type="PRINTS" id="PR00260">
    <property type="entry name" value="CHEMTRNSDUCR"/>
</dbReference>
<dbReference type="EMBL" id="MJIL01000090">
    <property type="protein sequence ID" value="OLQ72791.1"/>
    <property type="molecule type" value="Genomic_DNA"/>
</dbReference>
<evidence type="ECO:0000256" key="4">
    <source>
        <dbReference type="PROSITE-ProRule" id="PRU00284"/>
    </source>
</evidence>
<comment type="similarity">
    <text evidence="3">Belongs to the methyl-accepting chemotaxis (MCP) protein family.</text>
</comment>
<evidence type="ECO:0000256" key="3">
    <source>
        <dbReference type="ARBA" id="ARBA00029447"/>
    </source>
</evidence>
<dbReference type="Pfam" id="PF00015">
    <property type="entry name" value="MCPsignal"/>
    <property type="match status" value="1"/>
</dbReference>
<feature type="transmembrane region" description="Helical" evidence="5">
    <location>
        <begin position="283"/>
        <end position="306"/>
    </location>
</feature>
<dbReference type="FunFam" id="1.10.287.950:FF:000001">
    <property type="entry name" value="Methyl-accepting chemotaxis sensory transducer"/>
    <property type="match status" value="1"/>
</dbReference>
<dbReference type="InterPro" id="IPR004090">
    <property type="entry name" value="Chemotax_Me-accpt_rcpt"/>
</dbReference>
<comment type="caution">
    <text evidence="8">The sequence shown here is derived from an EMBL/GenBank/DDBJ whole genome shotgun (WGS) entry which is preliminary data.</text>
</comment>
<dbReference type="AlphaFoldDB" id="A0A1Q9GEG8"/>
<evidence type="ECO:0000259" key="6">
    <source>
        <dbReference type="PROSITE" id="PS50111"/>
    </source>
</evidence>
<evidence type="ECO:0000313" key="9">
    <source>
        <dbReference type="Proteomes" id="UP000186905"/>
    </source>
</evidence>
<dbReference type="CDD" id="cd06225">
    <property type="entry name" value="HAMP"/>
    <property type="match status" value="1"/>
</dbReference>
<dbReference type="PANTHER" id="PTHR32089:SF55">
    <property type="entry name" value="METHYL ACCEPTING SENSORY TRANSDUCER WITH CACHE_2 SMALL MOLECULE BINDING DOMAIN"/>
    <property type="match status" value="1"/>
</dbReference>
<dbReference type="GO" id="GO:0006935">
    <property type="term" value="P:chemotaxis"/>
    <property type="evidence" value="ECO:0007669"/>
    <property type="project" value="InterPro"/>
</dbReference>
<accession>A0A1Q9GEG8</accession>
<dbReference type="GO" id="GO:0007165">
    <property type="term" value="P:signal transduction"/>
    <property type="evidence" value="ECO:0007669"/>
    <property type="project" value="UniProtKB-KW"/>
</dbReference>
<dbReference type="InterPro" id="IPR004089">
    <property type="entry name" value="MCPsignal_dom"/>
</dbReference>
<evidence type="ECO:0000259" key="7">
    <source>
        <dbReference type="PROSITE" id="PS50885"/>
    </source>
</evidence>
<evidence type="ECO:0000313" key="8">
    <source>
        <dbReference type="EMBL" id="OLQ72791.1"/>
    </source>
</evidence>
<evidence type="ECO:0000256" key="5">
    <source>
        <dbReference type="SAM" id="Phobius"/>
    </source>
</evidence>
<keyword evidence="5" id="KW-0472">Membrane</keyword>
<dbReference type="PROSITE" id="PS50111">
    <property type="entry name" value="CHEMOTAXIS_TRANSDUC_2"/>
    <property type="match status" value="1"/>
</dbReference>
<dbReference type="Proteomes" id="UP000186905">
    <property type="component" value="Unassembled WGS sequence"/>
</dbReference>
<dbReference type="Gene3D" id="1.10.287.950">
    <property type="entry name" value="Methyl-accepting chemotaxis protein"/>
    <property type="match status" value="1"/>
</dbReference>
<name>A0A1Q9GEG8_9GAMM</name>
<proteinExistence type="inferred from homology"/>
<dbReference type="CDD" id="cd11386">
    <property type="entry name" value="MCP_signal"/>
    <property type="match status" value="1"/>
</dbReference>
<keyword evidence="9" id="KW-1185">Reference proteome</keyword>
<dbReference type="InterPro" id="IPR003660">
    <property type="entry name" value="HAMP_dom"/>
</dbReference>
<dbReference type="InterPro" id="IPR029151">
    <property type="entry name" value="Sensor-like_sf"/>
</dbReference>
<gene>
    <name evidence="8" type="ORF">BIT28_06265</name>
</gene>